<dbReference type="RefSeq" id="WP_249332841.1">
    <property type="nucleotide sequence ID" value="NZ_JACRSY010000015.1"/>
</dbReference>
<dbReference type="AlphaFoldDB" id="A0A926EI06"/>
<organism evidence="1 2">
    <name type="scientific">Zhenhengia yiwuensis</name>
    <dbReference type="NCBI Taxonomy" id="2763666"/>
    <lineage>
        <taxon>Bacteria</taxon>
        <taxon>Bacillati</taxon>
        <taxon>Bacillota</taxon>
        <taxon>Clostridia</taxon>
        <taxon>Lachnospirales</taxon>
        <taxon>Lachnospiraceae</taxon>
        <taxon>Zhenhengia</taxon>
    </lineage>
</organism>
<gene>
    <name evidence="1" type="ORF">H8718_10445</name>
</gene>
<evidence type="ECO:0000313" key="1">
    <source>
        <dbReference type="EMBL" id="MBC8579944.1"/>
    </source>
</evidence>
<name>A0A926EI06_9FIRM</name>
<proteinExistence type="predicted"/>
<reference evidence="1" key="1">
    <citation type="submission" date="2020-08" db="EMBL/GenBank/DDBJ databases">
        <title>Genome public.</title>
        <authorList>
            <person name="Liu C."/>
            <person name="Sun Q."/>
        </authorList>
    </citation>
    <scope>NUCLEOTIDE SEQUENCE</scope>
    <source>
        <strain evidence="1">NSJ-12</strain>
    </source>
</reference>
<evidence type="ECO:0000313" key="2">
    <source>
        <dbReference type="Proteomes" id="UP000655830"/>
    </source>
</evidence>
<dbReference type="EMBL" id="JACRSY010000015">
    <property type="protein sequence ID" value="MBC8579944.1"/>
    <property type="molecule type" value="Genomic_DNA"/>
</dbReference>
<keyword evidence="2" id="KW-1185">Reference proteome</keyword>
<sequence length="308" mass="35187">MNRKQRREEAKKNGIKNKPIAFKPPVASIPYKDVHKVVEKEIDEIRLEAANRSLNMYMGGSVVTLIEQYGWSLEEVEQFIERVINKLEAVCASRLQFEELMNLCGSYGMKLDKINWEKVEKDAQTTLRIIDLYEEMKEVSTKTDVFSLLNKGETDCAKIASELSVSKKTVETYKTAWNKMQKKNEQPKDLSEMNPAEFADKLFENEVEEITSDQATGELQEDVKEIAKGNTIEKEKEVQAMEEKKVLVVPAKERKFEVKRTVEIAAEFGTYTIQNQVADVKLETIENGLTKTDLLAFAEELQAVAAEM</sequence>
<comment type="caution">
    <text evidence="1">The sequence shown here is derived from an EMBL/GenBank/DDBJ whole genome shotgun (WGS) entry which is preliminary data.</text>
</comment>
<dbReference type="Proteomes" id="UP000655830">
    <property type="component" value="Unassembled WGS sequence"/>
</dbReference>
<accession>A0A926EI06</accession>
<protein>
    <submittedName>
        <fullName evidence="1">Uncharacterized protein</fullName>
    </submittedName>
</protein>